<evidence type="ECO:0000256" key="1">
    <source>
        <dbReference type="SAM" id="Phobius"/>
    </source>
</evidence>
<protein>
    <recommendedName>
        <fullName evidence="2">Transposase (putative) gypsy type domain-containing protein</fullName>
    </recommendedName>
</protein>
<keyword evidence="1" id="KW-0812">Transmembrane</keyword>
<dbReference type="EMBL" id="MNCJ02000332">
    <property type="protein sequence ID" value="KAF5756191.1"/>
    <property type="molecule type" value="Genomic_DNA"/>
</dbReference>
<comment type="caution">
    <text evidence="3">The sequence shown here is derived from an EMBL/GenBank/DDBJ whole genome shotgun (WGS) entry which is preliminary data.</text>
</comment>
<evidence type="ECO:0000313" key="4">
    <source>
        <dbReference type="Proteomes" id="UP000215914"/>
    </source>
</evidence>
<dbReference type="InterPro" id="IPR007321">
    <property type="entry name" value="Transposase_28"/>
</dbReference>
<dbReference type="PANTHER" id="PTHR31099:SF49">
    <property type="entry name" value="MYOSIN HEAVY CHAIN-LIKE PROTEIN"/>
    <property type="match status" value="1"/>
</dbReference>
<dbReference type="Gramene" id="mRNA:HanXRQr2_Chr17g0811741">
    <property type="protein sequence ID" value="CDS:HanXRQr2_Chr17g0811741.1"/>
    <property type="gene ID" value="HanXRQr2_Chr17g0811741"/>
</dbReference>
<dbReference type="AlphaFoldDB" id="A0A9K3GV04"/>
<reference evidence="3" key="1">
    <citation type="journal article" date="2017" name="Nature">
        <title>The sunflower genome provides insights into oil metabolism, flowering and Asterid evolution.</title>
        <authorList>
            <person name="Badouin H."/>
            <person name="Gouzy J."/>
            <person name="Grassa C.J."/>
            <person name="Murat F."/>
            <person name="Staton S.E."/>
            <person name="Cottret L."/>
            <person name="Lelandais-Briere C."/>
            <person name="Owens G.L."/>
            <person name="Carrere S."/>
            <person name="Mayjonade B."/>
            <person name="Legrand L."/>
            <person name="Gill N."/>
            <person name="Kane N.C."/>
            <person name="Bowers J.E."/>
            <person name="Hubner S."/>
            <person name="Bellec A."/>
            <person name="Berard A."/>
            <person name="Berges H."/>
            <person name="Blanchet N."/>
            <person name="Boniface M.C."/>
            <person name="Brunel D."/>
            <person name="Catrice O."/>
            <person name="Chaidir N."/>
            <person name="Claudel C."/>
            <person name="Donnadieu C."/>
            <person name="Faraut T."/>
            <person name="Fievet G."/>
            <person name="Helmstetter N."/>
            <person name="King M."/>
            <person name="Knapp S.J."/>
            <person name="Lai Z."/>
            <person name="Le Paslier M.C."/>
            <person name="Lippi Y."/>
            <person name="Lorenzon L."/>
            <person name="Mandel J.R."/>
            <person name="Marage G."/>
            <person name="Marchand G."/>
            <person name="Marquand E."/>
            <person name="Bret-Mestries E."/>
            <person name="Morien E."/>
            <person name="Nambeesan S."/>
            <person name="Nguyen T."/>
            <person name="Pegot-Espagnet P."/>
            <person name="Pouilly N."/>
            <person name="Raftis F."/>
            <person name="Sallet E."/>
            <person name="Schiex T."/>
            <person name="Thomas J."/>
            <person name="Vandecasteele C."/>
            <person name="Vares D."/>
            <person name="Vear F."/>
            <person name="Vautrin S."/>
            <person name="Crespi M."/>
            <person name="Mangin B."/>
            <person name="Burke J.M."/>
            <person name="Salse J."/>
            <person name="Munos S."/>
            <person name="Vincourt P."/>
            <person name="Rieseberg L.H."/>
            <person name="Langlade N.B."/>
        </authorList>
    </citation>
    <scope>NUCLEOTIDE SEQUENCE</scope>
    <source>
        <tissue evidence="3">Leaves</tissue>
    </source>
</reference>
<accession>A0A9K3GV04</accession>
<sequence length="200" mass="23332">MAEEESIAVEEAAGPLLVLKWDQGLFEQVVRGQQFPDEWDARFPAEGQTAADAPPGFITLYADFFREGNFLLLATNFMLAILHFYGFHISQMSPTGMVRVRHFEFLCRSQGMEPSVARFRVFYQLIHNLGFYSFALRNVKKILINRPKSFHDWKMQFFFIREEVMPIAMIFRPSGEIEKEDTPISMFEMHSSSLLTWLSW</sequence>
<organism evidence="3 4">
    <name type="scientific">Helianthus annuus</name>
    <name type="common">Common sunflower</name>
    <dbReference type="NCBI Taxonomy" id="4232"/>
    <lineage>
        <taxon>Eukaryota</taxon>
        <taxon>Viridiplantae</taxon>
        <taxon>Streptophyta</taxon>
        <taxon>Embryophyta</taxon>
        <taxon>Tracheophyta</taxon>
        <taxon>Spermatophyta</taxon>
        <taxon>Magnoliopsida</taxon>
        <taxon>eudicotyledons</taxon>
        <taxon>Gunneridae</taxon>
        <taxon>Pentapetalae</taxon>
        <taxon>asterids</taxon>
        <taxon>campanulids</taxon>
        <taxon>Asterales</taxon>
        <taxon>Asteraceae</taxon>
        <taxon>Asteroideae</taxon>
        <taxon>Heliantheae alliance</taxon>
        <taxon>Heliantheae</taxon>
        <taxon>Helianthus</taxon>
    </lineage>
</organism>
<dbReference type="PANTHER" id="PTHR31099">
    <property type="entry name" value="OS06G0165300 PROTEIN"/>
    <property type="match status" value="1"/>
</dbReference>
<keyword evidence="1" id="KW-0472">Membrane</keyword>
<dbReference type="Proteomes" id="UP000215914">
    <property type="component" value="Unassembled WGS sequence"/>
</dbReference>
<feature type="domain" description="Transposase (putative) gypsy type" evidence="2">
    <location>
        <begin position="68"/>
        <end position="125"/>
    </location>
</feature>
<feature type="transmembrane region" description="Helical" evidence="1">
    <location>
        <begin position="70"/>
        <end position="89"/>
    </location>
</feature>
<evidence type="ECO:0000259" key="2">
    <source>
        <dbReference type="Pfam" id="PF04195"/>
    </source>
</evidence>
<reference evidence="3" key="2">
    <citation type="submission" date="2020-06" db="EMBL/GenBank/DDBJ databases">
        <title>Helianthus annuus Genome sequencing and assembly Release 2.</title>
        <authorList>
            <person name="Gouzy J."/>
            <person name="Langlade N."/>
            <person name="Munos S."/>
        </authorList>
    </citation>
    <scope>NUCLEOTIDE SEQUENCE</scope>
    <source>
        <tissue evidence="3">Leaves</tissue>
    </source>
</reference>
<proteinExistence type="predicted"/>
<evidence type="ECO:0000313" key="3">
    <source>
        <dbReference type="EMBL" id="KAF5756191.1"/>
    </source>
</evidence>
<name>A0A9K3GV04_HELAN</name>
<keyword evidence="1" id="KW-1133">Transmembrane helix</keyword>
<dbReference type="Pfam" id="PF04195">
    <property type="entry name" value="Transposase_28"/>
    <property type="match status" value="1"/>
</dbReference>
<keyword evidence="4" id="KW-1185">Reference proteome</keyword>
<gene>
    <name evidence="3" type="ORF">HanXRQr2_Chr17g0811741</name>
</gene>